<evidence type="ECO:0000313" key="2">
    <source>
        <dbReference type="EMBL" id="GGI45666.1"/>
    </source>
</evidence>
<dbReference type="PANTHER" id="PTHR37305">
    <property type="entry name" value="INTEGRAL MEMBRANE PROTEIN-RELATED"/>
    <property type="match status" value="1"/>
</dbReference>
<evidence type="ECO:0000256" key="1">
    <source>
        <dbReference type="SAM" id="Phobius"/>
    </source>
</evidence>
<feature type="transmembrane region" description="Helical" evidence="1">
    <location>
        <begin position="56"/>
        <end position="76"/>
    </location>
</feature>
<feature type="transmembrane region" description="Helical" evidence="1">
    <location>
        <begin position="97"/>
        <end position="130"/>
    </location>
</feature>
<evidence type="ECO:0000313" key="3">
    <source>
        <dbReference type="Proteomes" id="UP000615455"/>
    </source>
</evidence>
<keyword evidence="3" id="KW-1185">Reference proteome</keyword>
<dbReference type="EMBL" id="BMHE01000004">
    <property type="protein sequence ID" value="GGI45666.1"/>
    <property type="molecule type" value="Genomic_DNA"/>
</dbReference>
<keyword evidence="1" id="KW-0812">Transmembrane</keyword>
<proteinExistence type="predicted"/>
<gene>
    <name evidence="2" type="ORF">GCM10008018_13300</name>
</gene>
<organism evidence="2 3">
    <name type="scientific">Paenibacillus marchantiophytorum</name>
    <dbReference type="NCBI Taxonomy" id="1619310"/>
    <lineage>
        <taxon>Bacteria</taxon>
        <taxon>Bacillati</taxon>
        <taxon>Bacillota</taxon>
        <taxon>Bacilli</taxon>
        <taxon>Bacillales</taxon>
        <taxon>Paenibacillaceae</taxon>
        <taxon>Paenibacillus</taxon>
    </lineage>
</organism>
<reference evidence="3" key="1">
    <citation type="journal article" date="2019" name="Int. J. Syst. Evol. Microbiol.">
        <title>The Global Catalogue of Microorganisms (GCM) 10K type strain sequencing project: providing services to taxonomists for standard genome sequencing and annotation.</title>
        <authorList>
            <consortium name="The Broad Institute Genomics Platform"/>
            <consortium name="The Broad Institute Genome Sequencing Center for Infectious Disease"/>
            <person name="Wu L."/>
            <person name="Ma J."/>
        </authorList>
    </citation>
    <scope>NUCLEOTIDE SEQUENCE [LARGE SCALE GENOMIC DNA]</scope>
    <source>
        <strain evidence="3">CGMCC 1.15043</strain>
    </source>
</reference>
<feature type="transmembrane region" description="Helical" evidence="1">
    <location>
        <begin position="227"/>
        <end position="249"/>
    </location>
</feature>
<keyword evidence="1" id="KW-1133">Transmembrane helix</keyword>
<dbReference type="PANTHER" id="PTHR37305:SF1">
    <property type="entry name" value="MEMBRANE PROTEIN"/>
    <property type="match status" value="1"/>
</dbReference>
<accession>A0ABQ2BT53</accession>
<protein>
    <submittedName>
        <fullName evidence="2">ABC transporter permease</fullName>
    </submittedName>
</protein>
<keyword evidence="1" id="KW-0472">Membrane</keyword>
<feature type="transmembrane region" description="Helical" evidence="1">
    <location>
        <begin position="18"/>
        <end position="36"/>
    </location>
</feature>
<sequence length="255" mass="29008">MLRLIQNEFLKLHAKKSMYVFIGVLVLLELAAAFAIKPWMPLAEKFTGFLSFSNTVFVPIVLLTTIFGIAIASRVVSEEFQTGTIKQLLIRPRKRITILLSKYFTVVFVLIFVCSIALLLSMAIGIVLFGRGKEELTFVMLLKIVCYQILPMLFYPTVSFFLANFFRKSVLPLIIALFIFFLEGVIVKFLPMMFKKYLIFSHLDLAMYDSNILINGGAMPPSLDFNFTASLLFVSLHFVVLLIVSSTLFQKRDVL</sequence>
<feature type="transmembrane region" description="Helical" evidence="1">
    <location>
        <begin position="170"/>
        <end position="190"/>
    </location>
</feature>
<dbReference type="RefSeq" id="WP_189009388.1">
    <property type="nucleotide sequence ID" value="NZ_BMHE01000004.1"/>
</dbReference>
<name>A0ABQ2BT53_9BACL</name>
<feature type="transmembrane region" description="Helical" evidence="1">
    <location>
        <begin position="136"/>
        <end position="158"/>
    </location>
</feature>
<dbReference type="Pfam" id="PF12730">
    <property type="entry name" value="ABC2_membrane_4"/>
    <property type="match status" value="1"/>
</dbReference>
<comment type="caution">
    <text evidence="2">The sequence shown here is derived from an EMBL/GenBank/DDBJ whole genome shotgun (WGS) entry which is preliminary data.</text>
</comment>
<dbReference type="Proteomes" id="UP000615455">
    <property type="component" value="Unassembled WGS sequence"/>
</dbReference>